<feature type="transmembrane region" description="Helical" evidence="2">
    <location>
        <begin position="63"/>
        <end position="82"/>
    </location>
</feature>
<sequence length="200" mass="20922">MSDEKQQQTEVARFYTRSRKFPRLIGRLHDGTKIPGGPYTVTQGVVAAVLLVLGLVTRGLWGTGTILVDIPIVLLVAWGGAWGAGRLPATRRNVASIVLGAFGAVFSPAFGKYQEQTVRLRPPHFAGGTTTIGGMTATSTTTRPQTTGTPAPVIPVPAIAAVEETPAQAAELVSAGTAPARMPVTGVERLLAQARGSKKE</sequence>
<keyword evidence="2" id="KW-1133">Transmembrane helix</keyword>
<feature type="region of interest" description="Disordered" evidence="1">
    <location>
        <begin position="129"/>
        <end position="151"/>
    </location>
</feature>
<keyword evidence="2" id="KW-0472">Membrane</keyword>
<dbReference type="Proteomes" id="UP001610861">
    <property type="component" value="Unassembled WGS sequence"/>
</dbReference>
<feature type="transmembrane region" description="Helical" evidence="2">
    <location>
        <begin position="94"/>
        <end position="111"/>
    </location>
</feature>
<organism evidence="3 4">
    <name type="scientific">Microbacterium alkaliflavum</name>
    <dbReference type="NCBI Taxonomy" id="3248839"/>
    <lineage>
        <taxon>Bacteria</taxon>
        <taxon>Bacillati</taxon>
        <taxon>Actinomycetota</taxon>
        <taxon>Actinomycetes</taxon>
        <taxon>Micrococcales</taxon>
        <taxon>Microbacteriaceae</taxon>
        <taxon>Microbacterium</taxon>
    </lineage>
</organism>
<accession>A0ABW7QDQ9</accession>
<proteinExistence type="predicted"/>
<evidence type="ECO:0000313" key="4">
    <source>
        <dbReference type="Proteomes" id="UP001610861"/>
    </source>
</evidence>
<dbReference type="EMBL" id="JBIQWL010000015">
    <property type="protein sequence ID" value="MFH8253045.1"/>
    <property type="molecule type" value="Genomic_DNA"/>
</dbReference>
<evidence type="ECO:0000313" key="3">
    <source>
        <dbReference type="EMBL" id="MFH8253045.1"/>
    </source>
</evidence>
<gene>
    <name evidence="3" type="ORF">ACH3VR_21945</name>
</gene>
<feature type="transmembrane region" description="Helical" evidence="2">
    <location>
        <begin position="37"/>
        <end position="56"/>
    </location>
</feature>
<dbReference type="RefSeq" id="WP_397558472.1">
    <property type="nucleotide sequence ID" value="NZ_JBIQWL010000015.1"/>
</dbReference>
<reference evidence="3 4" key="1">
    <citation type="submission" date="2024-09" db="EMBL/GenBank/DDBJ databases">
        <authorList>
            <person name="Pan X."/>
        </authorList>
    </citation>
    <scope>NUCLEOTIDE SEQUENCE [LARGE SCALE GENOMIC DNA]</scope>
    <source>
        <strain evidence="3 4">B2969</strain>
    </source>
</reference>
<protein>
    <submittedName>
        <fullName evidence="3">Uncharacterized protein</fullName>
    </submittedName>
</protein>
<keyword evidence="4" id="KW-1185">Reference proteome</keyword>
<keyword evidence="2" id="KW-0812">Transmembrane</keyword>
<evidence type="ECO:0000256" key="1">
    <source>
        <dbReference type="SAM" id="MobiDB-lite"/>
    </source>
</evidence>
<comment type="caution">
    <text evidence="3">The sequence shown here is derived from an EMBL/GenBank/DDBJ whole genome shotgun (WGS) entry which is preliminary data.</text>
</comment>
<evidence type="ECO:0000256" key="2">
    <source>
        <dbReference type="SAM" id="Phobius"/>
    </source>
</evidence>
<name>A0ABW7QDQ9_9MICO</name>